<keyword evidence="2" id="KW-0472">Membrane</keyword>
<evidence type="ECO:0000256" key="2">
    <source>
        <dbReference type="SAM" id="Phobius"/>
    </source>
</evidence>
<evidence type="ECO:0000313" key="6">
    <source>
        <dbReference type="Proteomes" id="UP000290189"/>
    </source>
</evidence>
<organism evidence="3 5">
    <name type="scientific">Plasmodiophora brassicae</name>
    <name type="common">Clubroot disease agent</name>
    <dbReference type="NCBI Taxonomy" id="37360"/>
    <lineage>
        <taxon>Eukaryota</taxon>
        <taxon>Sar</taxon>
        <taxon>Rhizaria</taxon>
        <taxon>Endomyxa</taxon>
        <taxon>Phytomyxea</taxon>
        <taxon>Plasmodiophorida</taxon>
        <taxon>Plasmodiophoridae</taxon>
        <taxon>Plasmodiophora</taxon>
    </lineage>
</organism>
<gene>
    <name evidence="3" type="ORF">PBRA_001253</name>
    <name evidence="4" type="ORF">PLBR_LOCUS4577</name>
</gene>
<keyword evidence="5" id="KW-1185">Reference proteome</keyword>
<evidence type="ECO:0000313" key="4">
    <source>
        <dbReference type="EMBL" id="SPQ97362.1"/>
    </source>
</evidence>
<dbReference type="AlphaFoldDB" id="A0A0G4IVS8"/>
<evidence type="ECO:0000313" key="5">
    <source>
        <dbReference type="Proteomes" id="UP000039324"/>
    </source>
</evidence>
<sequence length="95" mass="9900">MGQDSSAVGFVAASGGAPVSLRDAVSASLQQQIEGDPSVKSELPSSEQSSEQAKRPRSHFATVIVSGATMVLFTGAATAAGVYSFFKWAVSRRRH</sequence>
<reference evidence="4 6" key="2">
    <citation type="submission" date="2018-03" db="EMBL/GenBank/DDBJ databases">
        <authorList>
            <person name="Fogelqvist J."/>
        </authorList>
    </citation>
    <scope>NUCLEOTIDE SEQUENCE [LARGE SCALE GENOMIC DNA]</scope>
</reference>
<name>A0A0G4IVS8_PLABS</name>
<reference evidence="3 5" key="1">
    <citation type="submission" date="2015-02" db="EMBL/GenBank/DDBJ databases">
        <authorList>
            <person name="Chooi Y.-H."/>
        </authorList>
    </citation>
    <scope>NUCLEOTIDE SEQUENCE [LARGE SCALE GENOMIC DNA]</scope>
    <source>
        <strain evidence="3">E3</strain>
    </source>
</reference>
<feature type="compositionally biased region" description="Low complexity" evidence="1">
    <location>
        <begin position="38"/>
        <end position="51"/>
    </location>
</feature>
<evidence type="ECO:0000313" key="3">
    <source>
        <dbReference type="EMBL" id="CEO99347.1"/>
    </source>
</evidence>
<accession>A0A0G4IVS8</accession>
<evidence type="ECO:0008006" key="7">
    <source>
        <dbReference type="Google" id="ProtNLM"/>
    </source>
</evidence>
<dbReference type="EMBL" id="OVEO01000007">
    <property type="protein sequence ID" value="SPQ97362.1"/>
    <property type="molecule type" value="Genomic_DNA"/>
</dbReference>
<geneLocation type="mitochondrion" evidence="4"/>
<proteinExistence type="predicted"/>
<dbReference type="EMBL" id="CDSF01000090">
    <property type="protein sequence ID" value="CEO99347.1"/>
    <property type="molecule type" value="Genomic_DNA"/>
</dbReference>
<protein>
    <recommendedName>
        <fullName evidence="7">Transmembrane protein</fullName>
    </recommendedName>
</protein>
<evidence type="ECO:0000256" key="1">
    <source>
        <dbReference type="SAM" id="MobiDB-lite"/>
    </source>
</evidence>
<feature type="transmembrane region" description="Helical" evidence="2">
    <location>
        <begin position="60"/>
        <end position="86"/>
    </location>
</feature>
<keyword evidence="2" id="KW-1133">Transmembrane helix</keyword>
<dbReference type="Proteomes" id="UP000290189">
    <property type="component" value="Unassembled WGS sequence"/>
</dbReference>
<keyword evidence="2" id="KW-0812">Transmembrane</keyword>
<feature type="region of interest" description="Disordered" evidence="1">
    <location>
        <begin position="26"/>
        <end position="58"/>
    </location>
</feature>
<dbReference type="Proteomes" id="UP000039324">
    <property type="component" value="Unassembled WGS sequence"/>
</dbReference>
<keyword evidence="4" id="KW-0496">Mitochondrion</keyword>